<accession>A0A330L5G0</accession>
<keyword evidence="3" id="KW-1185">Reference proteome</keyword>
<dbReference type="AlphaFoldDB" id="A0A330L5G0"/>
<sequence length="63" mass="6943">MLTRLSENTLNVESSGERPFNNTPTMKTRESVAKSPQAVNEKNTGQAWGNAYSALLQFKETPA</sequence>
<gene>
    <name evidence="2" type="ORF">NITLEN_20567</name>
</gene>
<protein>
    <submittedName>
        <fullName evidence="2">Uncharacterized protein</fullName>
    </submittedName>
</protein>
<evidence type="ECO:0000313" key="3">
    <source>
        <dbReference type="Proteomes" id="UP000248168"/>
    </source>
</evidence>
<proteinExistence type="predicted"/>
<dbReference type="EMBL" id="OUNR01000012">
    <property type="protein sequence ID" value="SPP64927.1"/>
    <property type="molecule type" value="Genomic_DNA"/>
</dbReference>
<feature type="region of interest" description="Disordered" evidence="1">
    <location>
        <begin position="1"/>
        <end position="45"/>
    </location>
</feature>
<reference evidence="3" key="1">
    <citation type="submission" date="2018-04" db="EMBL/GenBank/DDBJ databases">
        <authorList>
            <person name="Lucker S."/>
            <person name="Sakoula D."/>
        </authorList>
    </citation>
    <scope>NUCLEOTIDE SEQUENCE [LARGE SCALE GENOMIC DNA]</scope>
</reference>
<dbReference type="Proteomes" id="UP000248168">
    <property type="component" value="Unassembled WGS sequence"/>
</dbReference>
<feature type="compositionally biased region" description="Polar residues" evidence="1">
    <location>
        <begin position="1"/>
        <end position="26"/>
    </location>
</feature>
<evidence type="ECO:0000313" key="2">
    <source>
        <dbReference type="EMBL" id="SPP64927.1"/>
    </source>
</evidence>
<organism evidence="2 3">
    <name type="scientific">Nitrospira lenta</name>
    <dbReference type="NCBI Taxonomy" id="1436998"/>
    <lineage>
        <taxon>Bacteria</taxon>
        <taxon>Pseudomonadati</taxon>
        <taxon>Nitrospirota</taxon>
        <taxon>Nitrospiria</taxon>
        <taxon>Nitrospirales</taxon>
        <taxon>Nitrospiraceae</taxon>
        <taxon>Nitrospira</taxon>
    </lineage>
</organism>
<evidence type="ECO:0000256" key="1">
    <source>
        <dbReference type="SAM" id="MobiDB-lite"/>
    </source>
</evidence>
<dbReference type="InParanoid" id="A0A330L5G0"/>
<name>A0A330L5G0_9BACT</name>